<dbReference type="Pfam" id="PF03184">
    <property type="entry name" value="DDE_1"/>
    <property type="match status" value="1"/>
</dbReference>
<evidence type="ECO:0000259" key="1">
    <source>
        <dbReference type="Pfam" id="PF03184"/>
    </source>
</evidence>
<evidence type="ECO:0000313" key="3">
    <source>
        <dbReference type="Proteomes" id="UP001159363"/>
    </source>
</evidence>
<name>A0ABQ9IBK4_9NEOP</name>
<feature type="domain" description="DDE-1" evidence="1">
    <location>
        <begin position="82"/>
        <end position="133"/>
    </location>
</feature>
<evidence type="ECO:0000313" key="2">
    <source>
        <dbReference type="EMBL" id="KAJ8894060.1"/>
    </source>
</evidence>
<dbReference type="InterPro" id="IPR004875">
    <property type="entry name" value="DDE_SF_endonuclease_dom"/>
</dbReference>
<accession>A0ABQ9IBK4</accession>
<sequence length="188" mass="21017">MDPYLACRSVRGDEISGPEVLEEAVTLLIGMLSSAVHILNDALWIPILVSIPRRYEPSRIYNVYKLSVFYDFYFLQDLGSAHNIPCIFEANKVWMTLQLFKKWLHSFDAKLDLKNHKIVFFVDHCAAHSNTKHATVSPFMVVVDLVSDWVVSEVTVLASRNRGGCDGCCSEGVVPGPLGGVVRLCCKI</sequence>
<comment type="caution">
    <text evidence="2">The sequence shown here is derived from an EMBL/GenBank/DDBJ whole genome shotgun (WGS) entry which is preliminary data.</text>
</comment>
<gene>
    <name evidence="2" type="ORF">PR048_006670</name>
</gene>
<protein>
    <recommendedName>
        <fullName evidence="1">DDE-1 domain-containing protein</fullName>
    </recommendedName>
</protein>
<dbReference type="EMBL" id="JARBHB010000002">
    <property type="protein sequence ID" value="KAJ8894060.1"/>
    <property type="molecule type" value="Genomic_DNA"/>
</dbReference>
<organism evidence="2 3">
    <name type="scientific">Dryococelus australis</name>
    <dbReference type="NCBI Taxonomy" id="614101"/>
    <lineage>
        <taxon>Eukaryota</taxon>
        <taxon>Metazoa</taxon>
        <taxon>Ecdysozoa</taxon>
        <taxon>Arthropoda</taxon>
        <taxon>Hexapoda</taxon>
        <taxon>Insecta</taxon>
        <taxon>Pterygota</taxon>
        <taxon>Neoptera</taxon>
        <taxon>Polyneoptera</taxon>
        <taxon>Phasmatodea</taxon>
        <taxon>Verophasmatodea</taxon>
        <taxon>Anareolatae</taxon>
        <taxon>Phasmatidae</taxon>
        <taxon>Eurycanthinae</taxon>
        <taxon>Dryococelus</taxon>
    </lineage>
</organism>
<proteinExistence type="predicted"/>
<keyword evidence="3" id="KW-1185">Reference proteome</keyword>
<reference evidence="2 3" key="1">
    <citation type="submission" date="2023-02" db="EMBL/GenBank/DDBJ databases">
        <title>LHISI_Scaffold_Assembly.</title>
        <authorList>
            <person name="Stuart O.P."/>
            <person name="Cleave R."/>
            <person name="Magrath M.J.L."/>
            <person name="Mikheyev A.S."/>
        </authorList>
    </citation>
    <scope>NUCLEOTIDE SEQUENCE [LARGE SCALE GENOMIC DNA]</scope>
    <source>
        <strain evidence="2">Daus_M_001</strain>
        <tissue evidence="2">Leg muscle</tissue>
    </source>
</reference>
<dbReference type="Proteomes" id="UP001159363">
    <property type="component" value="Chromosome 2"/>
</dbReference>